<dbReference type="Gene3D" id="3.40.50.1820">
    <property type="entry name" value="alpha/beta hydrolase"/>
    <property type="match status" value="1"/>
</dbReference>
<feature type="transmembrane region" description="Helical" evidence="1">
    <location>
        <begin position="144"/>
        <end position="169"/>
    </location>
</feature>
<keyword evidence="1" id="KW-0812">Transmembrane</keyword>
<dbReference type="EMBL" id="BAAAHQ010000017">
    <property type="protein sequence ID" value="GAA0932279.1"/>
    <property type="molecule type" value="Genomic_DNA"/>
</dbReference>
<name>A0ABN1PRU1_9ACTN</name>
<sequence length="459" mass="48988">MVVIAAFAFLAAAVLYSAWVPGQFANAAIDRTQGYLSELAARNQRWSIMFRVADCLAGLSCLAGVALIPRVRREWAGWLALALFGAFTVLDGLFPLDCAARSDPVCEIGPLSFSHRLHGLFGALAAACALVAAVLLARCWRTRGAWLLSGVYALVSAFTVTAILTGTLIGAAQRAQVAILAIWLVYVAVHLLSRPGPPHRDPPEWRGRRESGSAVLEEGAGPAVLITSGMGGAWFHWDAVASDLAGDHRVIRFDRPGLGRSPAATAPPTLYGEAARLAALAPAHPEKAAVIAHSMAAWNAEAFARLHPLRVSRLVLVDPSCRDGLGRGTSALGRAVGRWLPALGGTWGATAVARCFGRLAHRLSGAGGDREGVYREGPVLAAAVGEWFAYRDMALELRTIRREHPFPPIPTVVISAGRANPCHERLARELGAELVRLPDSGHQVHLDVPDVITRSFIRE</sequence>
<comment type="caution">
    <text evidence="3">The sequence shown here is derived from an EMBL/GenBank/DDBJ whole genome shotgun (WGS) entry which is preliminary data.</text>
</comment>
<accession>A0ABN1PRU1</accession>
<keyword evidence="1" id="KW-1133">Transmembrane helix</keyword>
<dbReference type="Pfam" id="PF12697">
    <property type="entry name" value="Abhydrolase_6"/>
    <property type="match status" value="1"/>
</dbReference>
<gene>
    <name evidence="3" type="ORF">GCM10009560_37820</name>
</gene>
<dbReference type="InterPro" id="IPR029058">
    <property type="entry name" value="AB_hydrolase_fold"/>
</dbReference>
<feature type="transmembrane region" description="Helical" evidence="1">
    <location>
        <begin position="116"/>
        <end position="137"/>
    </location>
</feature>
<dbReference type="InterPro" id="IPR000073">
    <property type="entry name" value="AB_hydrolase_1"/>
</dbReference>
<dbReference type="InterPro" id="IPR009339">
    <property type="entry name" value="DUF998"/>
</dbReference>
<dbReference type="Pfam" id="PF06197">
    <property type="entry name" value="DUF998"/>
    <property type="match status" value="1"/>
</dbReference>
<proteinExistence type="predicted"/>
<dbReference type="PANTHER" id="PTHR43798:SF33">
    <property type="entry name" value="HYDROLASE, PUTATIVE (AFU_ORTHOLOGUE AFUA_2G14860)-RELATED"/>
    <property type="match status" value="1"/>
</dbReference>
<evidence type="ECO:0000313" key="4">
    <source>
        <dbReference type="Proteomes" id="UP001501578"/>
    </source>
</evidence>
<reference evidence="3 4" key="1">
    <citation type="journal article" date="2019" name="Int. J. Syst. Evol. Microbiol.">
        <title>The Global Catalogue of Microorganisms (GCM) 10K type strain sequencing project: providing services to taxonomists for standard genome sequencing and annotation.</title>
        <authorList>
            <consortium name="The Broad Institute Genomics Platform"/>
            <consortium name="The Broad Institute Genome Sequencing Center for Infectious Disease"/>
            <person name="Wu L."/>
            <person name="Ma J."/>
        </authorList>
    </citation>
    <scope>NUCLEOTIDE SEQUENCE [LARGE SCALE GENOMIC DNA]</scope>
    <source>
        <strain evidence="3 4">JCM 11136</strain>
    </source>
</reference>
<evidence type="ECO:0000256" key="1">
    <source>
        <dbReference type="SAM" id="Phobius"/>
    </source>
</evidence>
<feature type="domain" description="AB hydrolase-1" evidence="2">
    <location>
        <begin position="228"/>
        <end position="451"/>
    </location>
</feature>
<dbReference type="Proteomes" id="UP001501578">
    <property type="component" value="Unassembled WGS sequence"/>
</dbReference>
<keyword evidence="1" id="KW-0472">Membrane</keyword>
<dbReference type="InterPro" id="IPR050266">
    <property type="entry name" value="AB_hydrolase_sf"/>
</dbReference>
<feature type="transmembrane region" description="Helical" evidence="1">
    <location>
        <begin position="46"/>
        <end position="68"/>
    </location>
</feature>
<feature type="transmembrane region" description="Helical" evidence="1">
    <location>
        <begin position="75"/>
        <end position="96"/>
    </location>
</feature>
<organism evidence="3 4">
    <name type="scientific">Nonomuraea longicatena</name>
    <dbReference type="NCBI Taxonomy" id="83682"/>
    <lineage>
        <taxon>Bacteria</taxon>
        <taxon>Bacillati</taxon>
        <taxon>Actinomycetota</taxon>
        <taxon>Actinomycetes</taxon>
        <taxon>Streptosporangiales</taxon>
        <taxon>Streptosporangiaceae</taxon>
        <taxon>Nonomuraea</taxon>
    </lineage>
</organism>
<keyword evidence="4" id="KW-1185">Reference proteome</keyword>
<dbReference type="SUPFAM" id="SSF53474">
    <property type="entry name" value="alpha/beta-Hydrolases"/>
    <property type="match status" value="1"/>
</dbReference>
<evidence type="ECO:0000313" key="3">
    <source>
        <dbReference type="EMBL" id="GAA0932279.1"/>
    </source>
</evidence>
<dbReference type="PANTHER" id="PTHR43798">
    <property type="entry name" value="MONOACYLGLYCEROL LIPASE"/>
    <property type="match status" value="1"/>
</dbReference>
<protein>
    <recommendedName>
        <fullName evidence="2">AB hydrolase-1 domain-containing protein</fullName>
    </recommendedName>
</protein>
<evidence type="ECO:0000259" key="2">
    <source>
        <dbReference type="Pfam" id="PF12697"/>
    </source>
</evidence>